<organism evidence="2 3">
    <name type="scientific">Oryza sativa subsp. japonica</name>
    <name type="common">Rice</name>
    <dbReference type="NCBI Taxonomy" id="39947"/>
    <lineage>
        <taxon>Eukaryota</taxon>
        <taxon>Viridiplantae</taxon>
        <taxon>Streptophyta</taxon>
        <taxon>Embryophyta</taxon>
        <taxon>Tracheophyta</taxon>
        <taxon>Spermatophyta</taxon>
        <taxon>Magnoliopsida</taxon>
        <taxon>Liliopsida</taxon>
        <taxon>Poales</taxon>
        <taxon>Poaceae</taxon>
        <taxon>BOP clade</taxon>
        <taxon>Oryzoideae</taxon>
        <taxon>Oryzeae</taxon>
        <taxon>Oryzinae</taxon>
        <taxon>Oryza</taxon>
        <taxon>Oryza sativa</taxon>
    </lineage>
</organism>
<evidence type="ECO:0000313" key="3">
    <source>
        <dbReference type="Proteomes" id="UP000059680"/>
    </source>
</evidence>
<accession>A0A0P0X4J7</accession>
<feature type="compositionally biased region" description="Basic residues" evidence="1">
    <location>
        <begin position="121"/>
        <end position="132"/>
    </location>
</feature>
<feature type="region of interest" description="Disordered" evidence="1">
    <location>
        <begin position="88"/>
        <end position="142"/>
    </location>
</feature>
<name>A0A0P0X4J7_ORYSJ</name>
<feature type="compositionally biased region" description="Low complexity" evidence="1">
    <location>
        <begin position="166"/>
        <end position="176"/>
    </location>
</feature>
<proteinExistence type="predicted"/>
<keyword evidence="3" id="KW-1185">Reference proteome</keyword>
<dbReference type="AlphaFoldDB" id="A0A0P0X4J7"/>
<gene>
    <name evidence="2" type="ordered locus">Os07g0272900</name>
    <name evidence="2" type="ORF">OSNPB_070272900</name>
</gene>
<evidence type="ECO:0000256" key="1">
    <source>
        <dbReference type="SAM" id="MobiDB-lite"/>
    </source>
</evidence>
<sequence length="189" mass="20772">RRHHHLAWPASTPPPSHACLHASGRHPTPRWRRGGPGREGVGEIQQPRRNLAVSVATPRRARGGERWPLSLPPRHACLGAGLHLTRAATRRGRREGRGSSNHQPPCRPAFATTVVAATSPRHPRRRPPPHPRRHEERKARGARLLQSSATALASLLHHRRCRRHLAAPASAPDSTSPAPPRGEEGERGD</sequence>
<evidence type="ECO:0000313" key="2">
    <source>
        <dbReference type="EMBL" id="BAT00949.1"/>
    </source>
</evidence>
<reference evidence="3" key="1">
    <citation type="journal article" date="2005" name="Nature">
        <title>The map-based sequence of the rice genome.</title>
        <authorList>
            <consortium name="International rice genome sequencing project (IRGSP)"/>
            <person name="Matsumoto T."/>
            <person name="Wu J."/>
            <person name="Kanamori H."/>
            <person name="Katayose Y."/>
            <person name="Fujisawa M."/>
            <person name="Namiki N."/>
            <person name="Mizuno H."/>
            <person name="Yamamoto K."/>
            <person name="Antonio B.A."/>
            <person name="Baba T."/>
            <person name="Sakata K."/>
            <person name="Nagamura Y."/>
            <person name="Aoki H."/>
            <person name="Arikawa K."/>
            <person name="Arita K."/>
            <person name="Bito T."/>
            <person name="Chiden Y."/>
            <person name="Fujitsuka N."/>
            <person name="Fukunaka R."/>
            <person name="Hamada M."/>
            <person name="Harada C."/>
            <person name="Hayashi A."/>
            <person name="Hijishita S."/>
            <person name="Honda M."/>
            <person name="Hosokawa S."/>
            <person name="Ichikawa Y."/>
            <person name="Idonuma A."/>
            <person name="Iijima M."/>
            <person name="Ikeda M."/>
            <person name="Ikeno M."/>
            <person name="Ito K."/>
            <person name="Ito S."/>
            <person name="Ito T."/>
            <person name="Ito Y."/>
            <person name="Ito Y."/>
            <person name="Iwabuchi A."/>
            <person name="Kamiya K."/>
            <person name="Karasawa W."/>
            <person name="Kurita K."/>
            <person name="Katagiri S."/>
            <person name="Kikuta A."/>
            <person name="Kobayashi H."/>
            <person name="Kobayashi N."/>
            <person name="Machita K."/>
            <person name="Maehara T."/>
            <person name="Masukawa M."/>
            <person name="Mizubayashi T."/>
            <person name="Mukai Y."/>
            <person name="Nagasaki H."/>
            <person name="Nagata Y."/>
            <person name="Naito S."/>
            <person name="Nakashima M."/>
            <person name="Nakama Y."/>
            <person name="Nakamichi Y."/>
            <person name="Nakamura M."/>
            <person name="Meguro A."/>
            <person name="Negishi M."/>
            <person name="Ohta I."/>
            <person name="Ohta T."/>
            <person name="Okamoto M."/>
            <person name="Ono N."/>
            <person name="Saji S."/>
            <person name="Sakaguchi M."/>
            <person name="Sakai K."/>
            <person name="Shibata M."/>
            <person name="Shimokawa T."/>
            <person name="Song J."/>
            <person name="Takazaki Y."/>
            <person name="Terasawa K."/>
            <person name="Tsugane M."/>
            <person name="Tsuji K."/>
            <person name="Ueda S."/>
            <person name="Waki K."/>
            <person name="Yamagata H."/>
            <person name="Yamamoto M."/>
            <person name="Yamamoto S."/>
            <person name="Yamane H."/>
            <person name="Yoshiki S."/>
            <person name="Yoshihara R."/>
            <person name="Yukawa K."/>
            <person name="Zhong H."/>
            <person name="Yano M."/>
            <person name="Yuan Q."/>
            <person name="Ouyang S."/>
            <person name="Liu J."/>
            <person name="Jones K.M."/>
            <person name="Gansberger K."/>
            <person name="Moffat K."/>
            <person name="Hill J."/>
            <person name="Bera J."/>
            <person name="Fadrosh D."/>
            <person name="Jin S."/>
            <person name="Johri S."/>
            <person name="Kim M."/>
            <person name="Overton L."/>
            <person name="Reardon M."/>
            <person name="Tsitrin T."/>
            <person name="Vuong H."/>
            <person name="Weaver B."/>
            <person name="Ciecko A."/>
            <person name="Tallon L."/>
            <person name="Jackson J."/>
            <person name="Pai G."/>
            <person name="Aken S.V."/>
            <person name="Utterback T."/>
            <person name="Reidmuller S."/>
            <person name="Feldblyum T."/>
            <person name="Hsiao J."/>
            <person name="Zismann V."/>
            <person name="Iobst S."/>
            <person name="de Vazeille A.R."/>
            <person name="Buell C.R."/>
            <person name="Ying K."/>
            <person name="Li Y."/>
            <person name="Lu T."/>
            <person name="Huang Y."/>
            <person name="Zhao Q."/>
            <person name="Feng Q."/>
            <person name="Zhang L."/>
            <person name="Zhu J."/>
            <person name="Weng Q."/>
            <person name="Mu J."/>
            <person name="Lu Y."/>
            <person name="Fan D."/>
            <person name="Liu Y."/>
            <person name="Guan J."/>
            <person name="Zhang Y."/>
            <person name="Yu S."/>
            <person name="Liu X."/>
            <person name="Zhang Y."/>
            <person name="Hong G."/>
            <person name="Han B."/>
            <person name="Choisne N."/>
            <person name="Demange N."/>
            <person name="Orjeda G."/>
            <person name="Samain S."/>
            <person name="Cattolico L."/>
            <person name="Pelletier E."/>
            <person name="Couloux A."/>
            <person name="Segurens B."/>
            <person name="Wincker P."/>
            <person name="D'Hont A."/>
            <person name="Scarpelli C."/>
            <person name="Weissenbach J."/>
            <person name="Salanoubat M."/>
            <person name="Quetier F."/>
            <person name="Yu Y."/>
            <person name="Kim H.R."/>
            <person name="Rambo T."/>
            <person name="Currie J."/>
            <person name="Collura K."/>
            <person name="Luo M."/>
            <person name="Yang T."/>
            <person name="Ammiraju J.S.S."/>
            <person name="Engler F."/>
            <person name="Soderlund C."/>
            <person name="Wing R.A."/>
            <person name="Palmer L.E."/>
            <person name="de la Bastide M."/>
            <person name="Spiegel L."/>
            <person name="Nascimento L."/>
            <person name="Zutavern T."/>
            <person name="O'Shaughnessy A."/>
            <person name="Dike S."/>
            <person name="Dedhia N."/>
            <person name="Preston R."/>
            <person name="Balija V."/>
            <person name="McCombie W.R."/>
            <person name="Chow T."/>
            <person name="Chen H."/>
            <person name="Chung M."/>
            <person name="Chen C."/>
            <person name="Shaw J."/>
            <person name="Wu H."/>
            <person name="Hsiao K."/>
            <person name="Chao Y."/>
            <person name="Chu M."/>
            <person name="Cheng C."/>
            <person name="Hour A."/>
            <person name="Lee P."/>
            <person name="Lin S."/>
            <person name="Lin Y."/>
            <person name="Liou J."/>
            <person name="Liu S."/>
            <person name="Hsing Y."/>
            <person name="Raghuvanshi S."/>
            <person name="Mohanty A."/>
            <person name="Bharti A.K."/>
            <person name="Gaur A."/>
            <person name="Gupta V."/>
            <person name="Kumar D."/>
            <person name="Ravi V."/>
            <person name="Vij S."/>
            <person name="Kapur A."/>
            <person name="Khurana P."/>
            <person name="Khurana P."/>
            <person name="Khurana J.P."/>
            <person name="Tyagi A.K."/>
            <person name="Gaikwad K."/>
            <person name="Singh A."/>
            <person name="Dalal V."/>
            <person name="Srivastava S."/>
            <person name="Dixit A."/>
            <person name="Pal A.K."/>
            <person name="Ghazi I.A."/>
            <person name="Yadav M."/>
            <person name="Pandit A."/>
            <person name="Bhargava A."/>
            <person name="Sureshbabu K."/>
            <person name="Batra K."/>
            <person name="Sharma T.R."/>
            <person name="Mohapatra T."/>
            <person name="Singh N.K."/>
            <person name="Messing J."/>
            <person name="Nelson A.B."/>
            <person name="Fuks G."/>
            <person name="Kavchok S."/>
            <person name="Keizer G."/>
            <person name="Linton E."/>
            <person name="Llaca V."/>
            <person name="Song R."/>
            <person name="Tanyolac B."/>
            <person name="Young S."/>
            <person name="Ho-Il K."/>
            <person name="Hahn J.H."/>
            <person name="Sangsakoo G."/>
            <person name="Vanavichit A."/>
            <person name="de Mattos Luiz.A.T."/>
            <person name="Zimmer P.D."/>
            <person name="Malone G."/>
            <person name="Dellagostin O."/>
            <person name="de Oliveira A.C."/>
            <person name="Bevan M."/>
            <person name="Bancroft I."/>
            <person name="Minx P."/>
            <person name="Cordum H."/>
            <person name="Wilson R."/>
            <person name="Cheng Z."/>
            <person name="Jin W."/>
            <person name="Jiang J."/>
            <person name="Leong S.A."/>
            <person name="Iwama H."/>
            <person name="Gojobori T."/>
            <person name="Itoh T."/>
            <person name="Niimura Y."/>
            <person name="Fujii Y."/>
            <person name="Habara T."/>
            <person name="Sakai H."/>
            <person name="Sato Y."/>
            <person name="Wilson G."/>
            <person name="Kumar K."/>
            <person name="McCouch S."/>
            <person name="Juretic N."/>
            <person name="Hoen D."/>
            <person name="Wright S."/>
            <person name="Bruskiewich R."/>
            <person name="Bureau T."/>
            <person name="Miyao A."/>
            <person name="Hirochika H."/>
            <person name="Nishikawa T."/>
            <person name="Kadowaki K."/>
            <person name="Sugiura M."/>
            <person name="Burr B."/>
            <person name="Sasaki T."/>
        </authorList>
    </citation>
    <scope>NUCLEOTIDE SEQUENCE [LARGE SCALE GENOMIC DNA]</scope>
    <source>
        <strain evidence="3">cv. Nipponbare</strain>
    </source>
</reference>
<dbReference type="Gramene" id="Os07t0272900-01">
    <property type="protein sequence ID" value="Os07t0272900-01"/>
    <property type="gene ID" value="Os07g0272900"/>
</dbReference>
<dbReference type="EMBL" id="AP014963">
    <property type="protein sequence ID" value="BAT00949.1"/>
    <property type="molecule type" value="Genomic_DNA"/>
</dbReference>
<reference evidence="2 3" key="3">
    <citation type="journal article" date="2013" name="Rice">
        <title>Improvement of the Oryza sativa Nipponbare reference genome using next generation sequence and optical map data.</title>
        <authorList>
            <person name="Kawahara Y."/>
            <person name="de la Bastide M."/>
            <person name="Hamilton J.P."/>
            <person name="Kanamori H."/>
            <person name="McCombie W.R."/>
            <person name="Ouyang S."/>
            <person name="Schwartz D.C."/>
            <person name="Tanaka T."/>
            <person name="Wu J."/>
            <person name="Zhou S."/>
            <person name="Childs K.L."/>
            <person name="Davidson R.M."/>
            <person name="Lin H."/>
            <person name="Quesada-Ocampo L."/>
            <person name="Vaillancourt B."/>
            <person name="Sakai H."/>
            <person name="Lee S.S."/>
            <person name="Kim J."/>
            <person name="Numa H."/>
            <person name="Itoh T."/>
            <person name="Buell C.R."/>
            <person name="Matsumoto T."/>
        </authorList>
    </citation>
    <scope>NUCLEOTIDE SEQUENCE [LARGE SCALE GENOMIC DNA]</scope>
    <source>
        <strain evidence="3">cv. Nipponbare</strain>
    </source>
</reference>
<dbReference type="PaxDb" id="39947-A0A0P0X4J7"/>
<dbReference type="Proteomes" id="UP000059680">
    <property type="component" value="Chromosome 7"/>
</dbReference>
<feature type="compositionally biased region" description="Basic residues" evidence="1">
    <location>
        <begin position="23"/>
        <end position="35"/>
    </location>
</feature>
<feature type="region of interest" description="Disordered" evidence="1">
    <location>
        <begin position="159"/>
        <end position="189"/>
    </location>
</feature>
<feature type="non-terminal residue" evidence="2">
    <location>
        <position position="189"/>
    </location>
</feature>
<reference evidence="2 3" key="2">
    <citation type="journal article" date="2013" name="Plant Cell Physiol.">
        <title>Rice Annotation Project Database (RAP-DB): an integrative and interactive database for rice genomics.</title>
        <authorList>
            <person name="Sakai H."/>
            <person name="Lee S.S."/>
            <person name="Tanaka T."/>
            <person name="Numa H."/>
            <person name="Kim J."/>
            <person name="Kawahara Y."/>
            <person name="Wakimoto H."/>
            <person name="Yang C.C."/>
            <person name="Iwamoto M."/>
            <person name="Abe T."/>
            <person name="Yamada Y."/>
            <person name="Muto A."/>
            <person name="Inokuchi H."/>
            <person name="Ikemura T."/>
            <person name="Matsumoto T."/>
            <person name="Sasaki T."/>
            <person name="Itoh T."/>
        </authorList>
    </citation>
    <scope>NUCLEOTIDE SEQUENCE [LARGE SCALE GENOMIC DNA]</scope>
    <source>
        <strain evidence="3">cv. Nipponbare</strain>
    </source>
</reference>
<protein>
    <submittedName>
        <fullName evidence="2">Os07g0272900 protein</fullName>
    </submittedName>
</protein>
<feature type="region of interest" description="Disordered" evidence="1">
    <location>
        <begin position="23"/>
        <end position="42"/>
    </location>
</feature>
<dbReference type="InParanoid" id="A0A0P0X4J7"/>